<keyword evidence="5 8" id="KW-1133">Transmembrane helix</keyword>
<feature type="transmembrane region" description="Helical" evidence="8">
    <location>
        <begin position="450"/>
        <end position="471"/>
    </location>
</feature>
<dbReference type="HOGENOM" id="CLU_002359_2_1_1"/>
<evidence type="ECO:0000256" key="3">
    <source>
        <dbReference type="ARBA" id="ARBA00022475"/>
    </source>
</evidence>
<feature type="transmembrane region" description="Helical" evidence="8">
    <location>
        <begin position="289"/>
        <end position="314"/>
    </location>
</feature>
<proteinExistence type="inferred from homology"/>
<feature type="transmembrane region" description="Helical" evidence="8">
    <location>
        <begin position="765"/>
        <end position="784"/>
    </location>
</feature>
<name>E3MDH2_CAERE</name>
<dbReference type="InParanoid" id="E3MDH2"/>
<gene>
    <name evidence="10" type="primary">Cre-ptr-3</name>
    <name evidence="10" type="ORF">CRE_17908</name>
</gene>
<comment type="subcellular location">
    <subcellularLocation>
        <location evidence="1">Cell membrane</location>
        <topology evidence="1">Multi-pass membrane protein</topology>
    </subcellularLocation>
</comment>
<dbReference type="PANTHER" id="PTHR10796:SF122">
    <property type="entry name" value="SSD DOMAIN-CONTAINING PROTEIN"/>
    <property type="match status" value="1"/>
</dbReference>
<keyword evidence="11" id="KW-1185">Reference proteome</keyword>
<dbReference type="Pfam" id="PF02460">
    <property type="entry name" value="Patched"/>
    <property type="match status" value="1"/>
</dbReference>
<dbReference type="PANTHER" id="PTHR10796">
    <property type="entry name" value="PATCHED-RELATED"/>
    <property type="match status" value="1"/>
</dbReference>
<feature type="domain" description="SSD" evidence="9">
    <location>
        <begin position="296"/>
        <end position="456"/>
    </location>
</feature>
<evidence type="ECO:0000256" key="5">
    <source>
        <dbReference type="ARBA" id="ARBA00022989"/>
    </source>
</evidence>
<evidence type="ECO:0000256" key="2">
    <source>
        <dbReference type="ARBA" id="ARBA00005585"/>
    </source>
</evidence>
<dbReference type="FunFam" id="1.20.1640.10:FF:000013">
    <property type="entry name" value="PaTched Related family"/>
    <property type="match status" value="1"/>
</dbReference>
<evidence type="ECO:0000256" key="8">
    <source>
        <dbReference type="SAM" id="Phobius"/>
    </source>
</evidence>
<sequence>MKNKIEKTSDNTWFVRIIHWFFQKCSAVICYCPWTCIILTTVLTLGLSLKIPFTRMENDISDFTPFGARSRAELQKYRQFFNNHGEPKAIYAFITSKVGDNMLGISQLNDTVHVLDKISRDFYLKTFDGPKNFEEYCSGFCLLNEPVRHFYSGMLISGQHGTDFSHLDLGYPVTTVLGTKLYMDPNFFGVKVATENNKIESVADGNIRLFGDNTLIFQKQEPNNIREVSLVVLQLRSELGDEVKAEDLRNYEHQILDYIHDEYKSDHINVYILTDSYITEEIVRAGLTLLPFLVIGFTIMAVFSSITFVVSAYYLQQLNAYKVVLAVMACVCPFMACGASLGAMFYAGFRFGSILCVTPFLVLAIGVDDSYLMVNAWQRITCHRRKNGRFESVNAELKHRITEMFIETGPSITITTITNVLAFAVGATTPAAEIQLFSIGNALAVTADFVFTYLNFQITFYGALMAVVGKYEIAQELKNMKTLPGAETPSETSSTGSVTSSEREDCKFRRIIAKICNFLTNTWVCSVVLGLLAVYWYICIVGTVNIKSELSPNKLFLAESNIVEIFKQRKTHIIPYYSACWILVENPGDINDPSQRGKLEDLIQSFESLPSANGRYSTKFWLRDYEDFLKQSEDIDLPIEEEDEELAIEFSVNGSQVVTPSQPFGQGNELRQFLEWPEFSFWKGFIQVSSTDIKIIKINESTYQMSKFLVTTAYHGAELVDWSNRAKLLNEWRAVADQEKYRSLNVTVYEEDAKFLDLIETMSPVAIQSALWTFASMFVVAALFISHPPTLFVATFSILSTSLGVFGIMSWWGADLDPIMMSATVMSIGFSVDIPSHVSYHFYQTAKETTDIRRRLQMTIEAVGFPIFEASLSTSLCVMSLFFVDLNMAQIFAKCMLLVVVIGMIHGMLVMPVIFALLDTVPRKLTAKSRKQHLASTVTVVTIVT</sequence>
<feature type="transmembrane region" description="Helical" evidence="8">
    <location>
        <begin position="348"/>
        <end position="367"/>
    </location>
</feature>
<feature type="transmembrane region" description="Helical" evidence="8">
    <location>
        <begin position="791"/>
        <end position="813"/>
    </location>
</feature>
<dbReference type="GO" id="GO:0018996">
    <property type="term" value="P:molting cycle, collagen and cuticulin-based cuticle"/>
    <property type="evidence" value="ECO:0007669"/>
    <property type="project" value="TreeGrafter"/>
</dbReference>
<dbReference type="STRING" id="31234.E3MDH2"/>
<evidence type="ECO:0000259" key="9">
    <source>
        <dbReference type="PROSITE" id="PS50156"/>
    </source>
</evidence>
<reference evidence="10" key="1">
    <citation type="submission" date="2007-07" db="EMBL/GenBank/DDBJ databases">
        <title>PCAP assembly of the Caenorhabditis remanei genome.</title>
        <authorList>
            <consortium name="The Caenorhabditis remanei Sequencing Consortium"/>
            <person name="Wilson R.K."/>
        </authorList>
    </citation>
    <scope>NUCLEOTIDE SEQUENCE [LARGE SCALE GENOMIC DNA]</scope>
    <source>
        <strain evidence="10">PB4641</strain>
    </source>
</reference>
<dbReference type="eggNOG" id="KOG1934">
    <property type="taxonomic scope" value="Eukaryota"/>
</dbReference>
<protein>
    <submittedName>
        <fullName evidence="10">CRE-PTR-3 protein</fullName>
    </submittedName>
</protein>
<feature type="transmembrane region" description="Helical" evidence="8">
    <location>
        <begin position="896"/>
        <end position="918"/>
    </location>
</feature>
<dbReference type="OrthoDB" id="6510177at2759"/>
<dbReference type="InterPro" id="IPR051697">
    <property type="entry name" value="Patched_domain-protein"/>
</dbReference>
<dbReference type="Gene3D" id="1.20.1640.10">
    <property type="entry name" value="Multidrug efflux transporter AcrB transmembrane domain"/>
    <property type="match status" value="2"/>
</dbReference>
<feature type="transmembrane region" description="Helical" evidence="8">
    <location>
        <begin position="320"/>
        <end position="341"/>
    </location>
</feature>
<feature type="transmembrane region" description="Helical" evidence="8">
    <location>
        <begin position="518"/>
        <end position="538"/>
    </location>
</feature>
<dbReference type="InterPro" id="IPR003392">
    <property type="entry name" value="PTHD_SSD"/>
</dbReference>
<dbReference type="OMA" id="EFSFWKG"/>
<keyword evidence="6 8" id="KW-0472">Membrane</keyword>
<evidence type="ECO:0000313" key="10">
    <source>
        <dbReference type="EMBL" id="EFO99112.1"/>
    </source>
</evidence>
<dbReference type="GO" id="GO:0006897">
    <property type="term" value="P:endocytosis"/>
    <property type="evidence" value="ECO:0007669"/>
    <property type="project" value="TreeGrafter"/>
</dbReference>
<organism evidence="11">
    <name type="scientific">Caenorhabditis remanei</name>
    <name type="common">Caenorhabditis vulgaris</name>
    <dbReference type="NCBI Taxonomy" id="31234"/>
    <lineage>
        <taxon>Eukaryota</taxon>
        <taxon>Metazoa</taxon>
        <taxon>Ecdysozoa</taxon>
        <taxon>Nematoda</taxon>
        <taxon>Chromadorea</taxon>
        <taxon>Rhabditida</taxon>
        <taxon>Rhabditina</taxon>
        <taxon>Rhabditomorpha</taxon>
        <taxon>Rhabditoidea</taxon>
        <taxon>Rhabditidae</taxon>
        <taxon>Peloderinae</taxon>
        <taxon>Caenorhabditis</taxon>
    </lineage>
</organism>
<dbReference type="FunCoup" id="E3MDH2">
    <property type="interactions" value="24"/>
</dbReference>
<dbReference type="SUPFAM" id="SSF82866">
    <property type="entry name" value="Multidrug efflux transporter AcrB transmembrane domain"/>
    <property type="match status" value="2"/>
</dbReference>
<dbReference type="GO" id="GO:0030659">
    <property type="term" value="C:cytoplasmic vesicle membrane"/>
    <property type="evidence" value="ECO:0007669"/>
    <property type="project" value="TreeGrafter"/>
</dbReference>
<feature type="transmembrane region" description="Helical" evidence="8">
    <location>
        <begin position="819"/>
        <end position="843"/>
    </location>
</feature>
<evidence type="ECO:0000313" key="11">
    <source>
        <dbReference type="Proteomes" id="UP000008281"/>
    </source>
</evidence>
<dbReference type="EMBL" id="DS268437">
    <property type="protein sequence ID" value="EFO99112.1"/>
    <property type="molecule type" value="Genomic_DNA"/>
</dbReference>
<dbReference type="AlphaFoldDB" id="E3MDH2"/>
<evidence type="ECO:0000256" key="7">
    <source>
        <dbReference type="ARBA" id="ARBA00023180"/>
    </source>
</evidence>
<dbReference type="Proteomes" id="UP000008281">
    <property type="component" value="Unassembled WGS sequence"/>
</dbReference>
<dbReference type="InterPro" id="IPR000731">
    <property type="entry name" value="SSD"/>
</dbReference>
<evidence type="ECO:0000256" key="1">
    <source>
        <dbReference type="ARBA" id="ARBA00004651"/>
    </source>
</evidence>
<keyword evidence="4 8" id="KW-0812">Transmembrane</keyword>
<feature type="transmembrane region" description="Helical" evidence="8">
    <location>
        <begin position="863"/>
        <end position="884"/>
    </location>
</feature>
<dbReference type="GO" id="GO:0005886">
    <property type="term" value="C:plasma membrane"/>
    <property type="evidence" value="ECO:0007669"/>
    <property type="project" value="UniProtKB-SubCell"/>
</dbReference>
<accession>E3MDH2</accession>
<comment type="similarity">
    <text evidence="2">Belongs to the patched family.</text>
</comment>
<evidence type="ECO:0000256" key="6">
    <source>
        <dbReference type="ARBA" id="ARBA00023136"/>
    </source>
</evidence>
<dbReference type="PROSITE" id="PS50156">
    <property type="entry name" value="SSD"/>
    <property type="match status" value="1"/>
</dbReference>
<evidence type="ECO:0000256" key="4">
    <source>
        <dbReference type="ARBA" id="ARBA00022692"/>
    </source>
</evidence>
<feature type="transmembrane region" description="Helical" evidence="8">
    <location>
        <begin position="20"/>
        <end position="47"/>
    </location>
</feature>
<keyword evidence="3" id="KW-1003">Cell membrane</keyword>
<keyword evidence="7" id="KW-0325">Glycoprotein</keyword>